<sequence length="423" mass="47316">MSAQLYDILPTLWGGRSAFSREAIPKGTPILFCSAPYANVIFWKFRREVCATCYAYATESGRSKWSIKLGEESRGAGGAWFCSDRCRDACIQENEIFKGQGIGWWLEINGAFERLVSQMGKGKKERSNPKLASKPNPASSFKLAFLDDISSVVITPEFLDRAWSIAEEISSEDSKNGWKTEWSELLTEFELDTARFVLDGLVRKVVEDVNPSSPILDRVSSNRVGFCVSAGRWSDLMGLQDNELALVRSKPYILGSRIRVYRFLRHLATSLLPRRKPHSGPGTPREGSPGPSAHIADELRNCLSTSAEARALMARDHGNVFGIWDMAAEDEGSEMLGWGAYIFGSYFNHGCAPNLKKSRDKRGMQFSTLRDVLPGEELCISYIDEESLSTQERSEHLERDWFFVCRCARCAHELDGVMGSNDG</sequence>
<evidence type="ECO:0000313" key="3">
    <source>
        <dbReference type="EMBL" id="KDR79233.1"/>
    </source>
</evidence>
<feature type="region of interest" description="Disordered" evidence="1">
    <location>
        <begin position="274"/>
        <end position="294"/>
    </location>
</feature>
<name>A0A067TJS2_GALM3</name>
<evidence type="ECO:0000313" key="4">
    <source>
        <dbReference type="Proteomes" id="UP000027222"/>
    </source>
</evidence>
<dbReference type="PANTHER" id="PTHR12197">
    <property type="entry name" value="HISTONE-LYSINE N-METHYLTRANSFERASE SMYD"/>
    <property type="match status" value="1"/>
</dbReference>
<dbReference type="PANTHER" id="PTHR12197:SF294">
    <property type="entry name" value="POTENTIAL PROTEIN LYSINE METHYLTRANSFERASE SET6"/>
    <property type="match status" value="1"/>
</dbReference>
<dbReference type="STRING" id="685588.A0A067TJS2"/>
<dbReference type="EMBL" id="KL142373">
    <property type="protein sequence ID" value="KDR79233.1"/>
    <property type="molecule type" value="Genomic_DNA"/>
</dbReference>
<dbReference type="SMART" id="SM00317">
    <property type="entry name" value="SET"/>
    <property type="match status" value="1"/>
</dbReference>
<dbReference type="AlphaFoldDB" id="A0A067TJS2"/>
<dbReference type="Proteomes" id="UP000027222">
    <property type="component" value="Unassembled WGS sequence"/>
</dbReference>
<keyword evidence="4" id="KW-1185">Reference proteome</keyword>
<proteinExistence type="predicted"/>
<dbReference type="PROSITE" id="PS50280">
    <property type="entry name" value="SET"/>
    <property type="match status" value="1"/>
</dbReference>
<gene>
    <name evidence="3" type="ORF">GALMADRAFT_1229155</name>
</gene>
<reference evidence="4" key="1">
    <citation type="journal article" date="2014" name="Proc. Natl. Acad. Sci. U.S.A.">
        <title>Extensive sampling of basidiomycete genomes demonstrates inadequacy of the white-rot/brown-rot paradigm for wood decay fungi.</title>
        <authorList>
            <person name="Riley R."/>
            <person name="Salamov A.A."/>
            <person name="Brown D.W."/>
            <person name="Nagy L.G."/>
            <person name="Floudas D."/>
            <person name="Held B.W."/>
            <person name="Levasseur A."/>
            <person name="Lombard V."/>
            <person name="Morin E."/>
            <person name="Otillar R."/>
            <person name="Lindquist E.A."/>
            <person name="Sun H."/>
            <person name="LaButti K.M."/>
            <person name="Schmutz J."/>
            <person name="Jabbour D."/>
            <person name="Luo H."/>
            <person name="Baker S.E."/>
            <person name="Pisabarro A.G."/>
            <person name="Walton J.D."/>
            <person name="Blanchette R.A."/>
            <person name="Henrissat B."/>
            <person name="Martin F."/>
            <person name="Cullen D."/>
            <person name="Hibbett D.S."/>
            <person name="Grigoriev I.V."/>
        </authorList>
    </citation>
    <scope>NUCLEOTIDE SEQUENCE [LARGE SCALE GENOMIC DNA]</scope>
    <source>
        <strain evidence="4">CBS 339.88</strain>
    </source>
</reference>
<feature type="domain" description="SET" evidence="2">
    <location>
        <begin position="1"/>
        <end position="383"/>
    </location>
</feature>
<dbReference type="InterPro" id="IPR001214">
    <property type="entry name" value="SET_dom"/>
</dbReference>
<dbReference type="OrthoDB" id="1028014at2759"/>
<dbReference type="CDD" id="cd20071">
    <property type="entry name" value="SET_SMYD"/>
    <property type="match status" value="1"/>
</dbReference>
<dbReference type="InterPro" id="IPR046341">
    <property type="entry name" value="SET_dom_sf"/>
</dbReference>
<dbReference type="HOGENOM" id="CLU_038964_0_0_1"/>
<organism evidence="3 4">
    <name type="scientific">Galerina marginata (strain CBS 339.88)</name>
    <dbReference type="NCBI Taxonomy" id="685588"/>
    <lineage>
        <taxon>Eukaryota</taxon>
        <taxon>Fungi</taxon>
        <taxon>Dikarya</taxon>
        <taxon>Basidiomycota</taxon>
        <taxon>Agaricomycotina</taxon>
        <taxon>Agaricomycetes</taxon>
        <taxon>Agaricomycetidae</taxon>
        <taxon>Agaricales</taxon>
        <taxon>Agaricineae</taxon>
        <taxon>Strophariaceae</taxon>
        <taxon>Galerina</taxon>
    </lineage>
</organism>
<evidence type="ECO:0000259" key="2">
    <source>
        <dbReference type="PROSITE" id="PS50280"/>
    </source>
</evidence>
<protein>
    <recommendedName>
        <fullName evidence="2">SET domain-containing protein</fullName>
    </recommendedName>
</protein>
<dbReference type="SUPFAM" id="SSF82199">
    <property type="entry name" value="SET domain"/>
    <property type="match status" value="1"/>
</dbReference>
<evidence type="ECO:0000256" key="1">
    <source>
        <dbReference type="SAM" id="MobiDB-lite"/>
    </source>
</evidence>
<dbReference type="GO" id="GO:0005634">
    <property type="term" value="C:nucleus"/>
    <property type="evidence" value="ECO:0007669"/>
    <property type="project" value="TreeGrafter"/>
</dbReference>
<dbReference type="InterPro" id="IPR050869">
    <property type="entry name" value="H3K4_H4K5_MeTrfase"/>
</dbReference>
<dbReference type="Pfam" id="PF00856">
    <property type="entry name" value="SET"/>
    <property type="match status" value="1"/>
</dbReference>
<dbReference type="Gene3D" id="2.170.270.10">
    <property type="entry name" value="SET domain"/>
    <property type="match status" value="1"/>
</dbReference>
<accession>A0A067TJS2</accession>